<dbReference type="Pfam" id="PF10032">
    <property type="entry name" value="Pho88"/>
    <property type="match status" value="1"/>
</dbReference>
<dbReference type="PANTHER" id="PTHR28112:SF1">
    <property type="entry name" value="SRP-INDEPENDENT TARGETING PROTEIN 3"/>
    <property type="match status" value="1"/>
</dbReference>
<sequence>MLDNLGQIGVLVYRRQAVGLEVLLLQQYDIEKLGYLTHLRVVFVVVQLCCASALVWIRFKIAGMPEGTKIQVPAVMQMGVEVKPAAEQSVREYDMSKWFEQMQQQVVGCIVLACVHVHWGYVTPLALQCATAPLQLLEAPLVKIHLLHKPATGSLKRPFPAPSLLPFLPPTPEPPKEKPKKDKGKKSKCEKVTPIISRRLTWISCCGSGSNVSPQPFVNIPWRLPEGILQHDELYFCRCSSWRFHLADLCGRGAP</sequence>
<evidence type="ECO:0000313" key="3">
    <source>
        <dbReference type="Proteomes" id="UP000186817"/>
    </source>
</evidence>
<gene>
    <name evidence="2" type="primary">PHO88</name>
    <name evidence="2" type="ORF">AK812_SmicGene41388</name>
</gene>
<name>A0A1Q9C676_SYMMI</name>
<dbReference type="Proteomes" id="UP000186817">
    <property type="component" value="Unassembled WGS sequence"/>
</dbReference>
<dbReference type="OrthoDB" id="18139at2759"/>
<dbReference type="GO" id="GO:0005783">
    <property type="term" value="C:endoplasmic reticulum"/>
    <property type="evidence" value="ECO:0007669"/>
    <property type="project" value="InterPro"/>
</dbReference>
<dbReference type="EMBL" id="LSRX01001612">
    <property type="protein sequence ID" value="OLP78429.1"/>
    <property type="molecule type" value="Genomic_DNA"/>
</dbReference>
<dbReference type="InterPro" id="IPR012098">
    <property type="entry name" value="SND3_fun"/>
</dbReference>
<dbReference type="GO" id="GO:0045047">
    <property type="term" value="P:protein targeting to ER"/>
    <property type="evidence" value="ECO:0007669"/>
    <property type="project" value="InterPro"/>
</dbReference>
<keyword evidence="3" id="KW-1185">Reference proteome</keyword>
<proteinExistence type="predicted"/>
<protein>
    <submittedName>
        <fullName evidence="2">Inorganic phosphate transport protein PHO88</fullName>
    </submittedName>
</protein>
<reference evidence="2 3" key="1">
    <citation type="submission" date="2016-02" db="EMBL/GenBank/DDBJ databases">
        <title>Genome analysis of coral dinoflagellate symbionts highlights evolutionary adaptations to a symbiotic lifestyle.</title>
        <authorList>
            <person name="Aranda M."/>
            <person name="Li Y."/>
            <person name="Liew Y.J."/>
            <person name="Baumgarten S."/>
            <person name="Simakov O."/>
            <person name="Wilson M."/>
            <person name="Piel J."/>
            <person name="Ashoor H."/>
            <person name="Bougouffa S."/>
            <person name="Bajic V.B."/>
            <person name="Ryu T."/>
            <person name="Ravasi T."/>
            <person name="Bayer T."/>
            <person name="Micklem G."/>
            <person name="Kim H."/>
            <person name="Bhak J."/>
            <person name="Lajeunesse T.C."/>
            <person name="Voolstra C.R."/>
        </authorList>
    </citation>
    <scope>NUCLEOTIDE SEQUENCE [LARGE SCALE GENOMIC DNA]</scope>
    <source>
        <strain evidence="2 3">CCMP2467</strain>
    </source>
</reference>
<comment type="caution">
    <text evidence="2">The sequence shown here is derived from an EMBL/GenBank/DDBJ whole genome shotgun (WGS) entry which is preliminary data.</text>
</comment>
<dbReference type="GO" id="GO:0005739">
    <property type="term" value="C:mitochondrion"/>
    <property type="evidence" value="ECO:0007669"/>
    <property type="project" value="TreeGrafter"/>
</dbReference>
<evidence type="ECO:0000313" key="2">
    <source>
        <dbReference type="EMBL" id="OLP78429.1"/>
    </source>
</evidence>
<accession>A0A1Q9C676</accession>
<organism evidence="2 3">
    <name type="scientific">Symbiodinium microadriaticum</name>
    <name type="common">Dinoflagellate</name>
    <name type="synonym">Zooxanthella microadriatica</name>
    <dbReference type="NCBI Taxonomy" id="2951"/>
    <lineage>
        <taxon>Eukaryota</taxon>
        <taxon>Sar</taxon>
        <taxon>Alveolata</taxon>
        <taxon>Dinophyceae</taxon>
        <taxon>Suessiales</taxon>
        <taxon>Symbiodiniaceae</taxon>
        <taxon>Symbiodinium</taxon>
    </lineage>
</organism>
<evidence type="ECO:0000256" key="1">
    <source>
        <dbReference type="SAM" id="MobiDB-lite"/>
    </source>
</evidence>
<dbReference type="PANTHER" id="PTHR28112">
    <property type="entry name" value="SRP-INDEPENDENT TARGETING PROTEIN 3"/>
    <property type="match status" value="1"/>
</dbReference>
<dbReference type="AlphaFoldDB" id="A0A1Q9C676"/>
<feature type="region of interest" description="Disordered" evidence="1">
    <location>
        <begin position="166"/>
        <end position="189"/>
    </location>
</feature>